<dbReference type="AlphaFoldDB" id="A0A3L6FLZ2"/>
<evidence type="ECO:0000313" key="2">
    <source>
        <dbReference type="EMBL" id="PWZ34216.1"/>
    </source>
</evidence>
<name>A0A3L6FLZ2_MAIZE</name>
<feature type="region of interest" description="Disordered" evidence="1">
    <location>
        <begin position="1"/>
        <end position="94"/>
    </location>
</feature>
<dbReference type="EMBL" id="NCVQ01000004">
    <property type="protein sequence ID" value="PWZ34216.1"/>
    <property type="molecule type" value="Genomic_DNA"/>
</dbReference>
<sequence>MKGEASGLRPEREPRKEPLPLSSPEAARTRFGPDTERQEKQVKQRGRQDRRGRRRPGGWTPGPEWPPPARGRLTSPNGHTHTHSSALNQDLTEN</sequence>
<evidence type="ECO:0000313" key="3">
    <source>
        <dbReference type="Proteomes" id="UP000251960"/>
    </source>
</evidence>
<reference evidence="2 3" key="1">
    <citation type="journal article" date="2018" name="Nat. Genet.">
        <title>Extensive intraspecific gene order and gene structural variations between Mo17 and other maize genomes.</title>
        <authorList>
            <person name="Sun S."/>
            <person name="Zhou Y."/>
            <person name="Chen J."/>
            <person name="Shi J."/>
            <person name="Zhao H."/>
            <person name="Zhao H."/>
            <person name="Song W."/>
            <person name="Zhang M."/>
            <person name="Cui Y."/>
            <person name="Dong X."/>
            <person name="Liu H."/>
            <person name="Ma X."/>
            <person name="Jiao Y."/>
            <person name="Wang B."/>
            <person name="Wei X."/>
            <person name="Stein J.C."/>
            <person name="Glaubitz J.C."/>
            <person name="Lu F."/>
            <person name="Yu G."/>
            <person name="Liang C."/>
            <person name="Fengler K."/>
            <person name="Li B."/>
            <person name="Rafalski A."/>
            <person name="Schnable P.S."/>
            <person name="Ware D.H."/>
            <person name="Buckler E.S."/>
            <person name="Lai J."/>
        </authorList>
    </citation>
    <scope>NUCLEOTIDE SEQUENCE [LARGE SCALE GENOMIC DNA]</scope>
    <source>
        <strain evidence="3">cv. Missouri 17</strain>
        <tissue evidence="2">Seedling</tissue>
    </source>
</reference>
<evidence type="ECO:0000256" key="1">
    <source>
        <dbReference type="SAM" id="MobiDB-lite"/>
    </source>
</evidence>
<comment type="caution">
    <text evidence="2">The sequence shown here is derived from an EMBL/GenBank/DDBJ whole genome shotgun (WGS) entry which is preliminary data.</text>
</comment>
<feature type="compositionally biased region" description="Basic and acidic residues" evidence="1">
    <location>
        <begin position="1"/>
        <end position="18"/>
    </location>
</feature>
<proteinExistence type="predicted"/>
<organism evidence="2 3">
    <name type="scientific">Zea mays</name>
    <name type="common">Maize</name>
    <dbReference type="NCBI Taxonomy" id="4577"/>
    <lineage>
        <taxon>Eukaryota</taxon>
        <taxon>Viridiplantae</taxon>
        <taxon>Streptophyta</taxon>
        <taxon>Embryophyta</taxon>
        <taxon>Tracheophyta</taxon>
        <taxon>Spermatophyta</taxon>
        <taxon>Magnoliopsida</taxon>
        <taxon>Liliopsida</taxon>
        <taxon>Poales</taxon>
        <taxon>Poaceae</taxon>
        <taxon>PACMAD clade</taxon>
        <taxon>Panicoideae</taxon>
        <taxon>Andropogonodae</taxon>
        <taxon>Andropogoneae</taxon>
        <taxon>Tripsacinae</taxon>
        <taxon>Zea</taxon>
    </lineage>
</organism>
<dbReference type="Proteomes" id="UP000251960">
    <property type="component" value="Chromosome 3"/>
</dbReference>
<gene>
    <name evidence="2" type="ORF">Zm00014a_001137</name>
</gene>
<accession>A0A3L6FLZ2</accession>
<feature type="compositionally biased region" description="Polar residues" evidence="1">
    <location>
        <begin position="74"/>
        <end position="94"/>
    </location>
</feature>
<protein>
    <submittedName>
        <fullName evidence="2">Uncharacterized protein</fullName>
    </submittedName>
</protein>
<feature type="compositionally biased region" description="Basic and acidic residues" evidence="1">
    <location>
        <begin position="27"/>
        <end position="49"/>
    </location>
</feature>